<dbReference type="InterPro" id="IPR052920">
    <property type="entry name" value="DNA-binding_regulatory"/>
</dbReference>
<evidence type="ECO:0000259" key="1">
    <source>
        <dbReference type="Pfam" id="PF12697"/>
    </source>
</evidence>
<dbReference type="InterPro" id="IPR000073">
    <property type="entry name" value="AB_hydrolase_1"/>
</dbReference>
<dbReference type="OrthoDB" id="9798884at2"/>
<dbReference type="RefSeq" id="WP_090285130.1">
    <property type="nucleotide sequence ID" value="NZ_FMWO01000041.1"/>
</dbReference>
<keyword evidence="3" id="KW-1185">Reference proteome</keyword>
<sequence>MQTLLRWLAIQFAAILILLGIVTVILGEIATGPAPTSVEILVPDFPVKNVRINTNNHHTVHGWLIEGRPGHGAVLLVHSMRSNRLEMLGRASFLGNQGYSVLMIDLQAHGETPGDRITFGARESNDVAAAIAYLREQFPRERIGAIGATLGAAAILLADPPLRLDAVILESVHPTFAQAVENRLRLHLGETGVYLKFLLLPYFAFLLDLPVNELNPIDRIGSLHAPLLLIAGTQDQHTTQSEAAHLFVAASPPKEFWVIEGAEHYNMHTYAGKTYEERIDDFLSSYLRK</sequence>
<dbReference type="SUPFAM" id="SSF53474">
    <property type="entry name" value="alpha/beta-Hydrolases"/>
    <property type="match status" value="1"/>
</dbReference>
<dbReference type="STRING" id="51642.NSMM_340051"/>
<dbReference type="AlphaFoldDB" id="A0A1G5SD54"/>
<dbReference type="Gene3D" id="3.40.50.1820">
    <property type="entry name" value="alpha/beta hydrolase"/>
    <property type="match status" value="1"/>
</dbReference>
<dbReference type="Pfam" id="PF12697">
    <property type="entry name" value="Abhydrolase_6"/>
    <property type="match status" value="1"/>
</dbReference>
<reference evidence="2 3" key="1">
    <citation type="submission" date="2016-10" db="EMBL/GenBank/DDBJ databases">
        <authorList>
            <person name="de Groot N.N."/>
        </authorList>
    </citation>
    <scope>NUCLEOTIDE SEQUENCE [LARGE SCALE GENOMIC DNA]</scope>
    <source>
        <strain evidence="2">1</strain>
    </source>
</reference>
<protein>
    <submittedName>
        <fullName evidence="2">Esterase/lipase/thioesterase family active site</fullName>
    </submittedName>
</protein>
<gene>
    <name evidence="2" type="ORF">NSMM_340051</name>
</gene>
<dbReference type="EMBL" id="FMWO01000041">
    <property type="protein sequence ID" value="SCZ85115.1"/>
    <property type="molecule type" value="Genomic_DNA"/>
</dbReference>
<dbReference type="PANTHER" id="PTHR43358">
    <property type="entry name" value="ALPHA/BETA-HYDROLASE"/>
    <property type="match status" value="1"/>
</dbReference>
<evidence type="ECO:0000313" key="3">
    <source>
        <dbReference type="Proteomes" id="UP000198729"/>
    </source>
</evidence>
<proteinExistence type="predicted"/>
<dbReference type="PANTHER" id="PTHR43358:SF4">
    <property type="entry name" value="ALPHA_BETA HYDROLASE FOLD-1 DOMAIN-CONTAINING PROTEIN"/>
    <property type="match status" value="1"/>
</dbReference>
<organism evidence="2 3">
    <name type="scientific">Nitrosomonas mobilis</name>
    <dbReference type="NCBI Taxonomy" id="51642"/>
    <lineage>
        <taxon>Bacteria</taxon>
        <taxon>Pseudomonadati</taxon>
        <taxon>Pseudomonadota</taxon>
        <taxon>Betaproteobacteria</taxon>
        <taxon>Nitrosomonadales</taxon>
        <taxon>Nitrosomonadaceae</taxon>
        <taxon>Nitrosomonas</taxon>
    </lineage>
</organism>
<accession>A0A1G5SD54</accession>
<evidence type="ECO:0000313" key="2">
    <source>
        <dbReference type="EMBL" id="SCZ85115.1"/>
    </source>
</evidence>
<name>A0A1G5SD54_9PROT</name>
<dbReference type="InterPro" id="IPR029058">
    <property type="entry name" value="AB_hydrolase_fold"/>
</dbReference>
<dbReference type="Proteomes" id="UP000198729">
    <property type="component" value="Unassembled WGS sequence"/>
</dbReference>
<feature type="domain" description="AB hydrolase-1" evidence="1">
    <location>
        <begin position="74"/>
        <end position="268"/>
    </location>
</feature>